<reference evidence="1 2" key="1">
    <citation type="journal article" date="2006" name="Science">
        <title>The genome of black cottonwood, Populus trichocarpa (Torr. &amp; Gray).</title>
        <authorList>
            <person name="Tuskan G.A."/>
            <person name="Difazio S."/>
            <person name="Jansson S."/>
            <person name="Bohlmann J."/>
            <person name="Grigoriev I."/>
            <person name="Hellsten U."/>
            <person name="Putnam N."/>
            <person name="Ralph S."/>
            <person name="Rombauts S."/>
            <person name="Salamov A."/>
            <person name="Schein J."/>
            <person name="Sterck L."/>
            <person name="Aerts A."/>
            <person name="Bhalerao R.R."/>
            <person name="Bhalerao R.P."/>
            <person name="Blaudez D."/>
            <person name="Boerjan W."/>
            <person name="Brun A."/>
            <person name="Brunner A."/>
            <person name="Busov V."/>
            <person name="Campbell M."/>
            <person name="Carlson J."/>
            <person name="Chalot M."/>
            <person name="Chapman J."/>
            <person name="Chen G.L."/>
            <person name="Cooper D."/>
            <person name="Coutinho P.M."/>
            <person name="Couturier J."/>
            <person name="Covert S."/>
            <person name="Cronk Q."/>
            <person name="Cunningham R."/>
            <person name="Davis J."/>
            <person name="Degroeve S."/>
            <person name="Dejardin A."/>
            <person name="Depamphilis C."/>
            <person name="Detter J."/>
            <person name="Dirks B."/>
            <person name="Dubchak I."/>
            <person name="Duplessis S."/>
            <person name="Ehlting J."/>
            <person name="Ellis B."/>
            <person name="Gendler K."/>
            <person name="Goodstein D."/>
            <person name="Gribskov M."/>
            <person name="Grimwood J."/>
            <person name="Groover A."/>
            <person name="Gunter L."/>
            <person name="Hamberger B."/>
            <person name="Heinze B."/>
            <person name="Helariutta Y."/>
            <person name="Henrissat B."/>
            <person name="Holligan D."/>
            <person name="Holt R."/>
            <person name="Huang W."/>
            <person name="Islam-Faridi N."/>
            <person name="Jones S."/>
            <person name="Jones-Rhoades M."/>
            <person name="Jorgensen R."/>
            <person name="Joshi C."/>
            <person name="Kangasjarvi J."/>
            <person name="Karlsson J."/>
            <person name="Kelleher C."/>
            <person name="Kirkpatrick R."/>
            <person name="Kirst M."/>
            <person name="Kohler A."/>
            <person name="Kalluri U."/>
            <person name="Larimer F."/>
            <person name="Leebens-Mack J."/>
            <person name="Leple J.C."/>
            <person name="Locascio P."/>
            <person name="Lou Y."/>
            <person name="Lucas S."/>
            <person name="Martin F."/>
            <person name="Montanini B."/>
            <person name="Napoli C."/>
            <person name="Nelson D.R."/>
            <person name="Nelson C."/>
            <person name="Nieminen K."/>
            <person name="Nilsson O."/>
            <person name="Pereda V."/>
            <person name="Peter G."/>
            <person name="Philippe R."/>
            <person name="Pilate G."/>
            <person name="Poliakov A."/>
            <person name="Razumovskaya J."/>
            <person name="Richardson P."/>
            <person name="Rinaldi C."/>
            <person name="Ritland K."/>
            <person name="Rouze P."/>
            <person name="Ryaboy D."/>
            <person name="Schmutz J."/>
            <person name="Schrader J."/>
            <person name="Segerman B."/>
            <person name="Shin H."/>
            <person name="Siddiqui A."/>
            <person name="Sterky F."/>
            <person name="Terry A."/>
            <person name="Tsai C.J."/>
            <person name="Uberbacher E."/>
            <person name="Unneberg P."/>
            <person name="Vahala J."/>
            <person name="Wall K."/>
            <person name="Wessler S."/>
            <person name="Yang G."/>
            <person name="Yin T."/>
            <person name="Douglas C."/>
            <person name="Marra M."/>
            <person name="Sandberg G."/>
            <person name="Van de Peer Y."/>
            <person name="Rokhsar D."/>
        </authorList>
    </citation>
    <scope>NUCLEOTIDE SEQUENCE [LARGE SCALE GENOMIC DNA]</scope>
    <source>
        <strain evidence="2">cv. Nisqually</strain>
    </source>
</reference>
<evidence type="ECO:0000313" key="1">
    <source>
        <dbReference type="EMBL" id="PNT33982.1"/>
    </source>
</evidence>
<accession>A0A2K2A8X9</accession>
<keyword evidence="2" id="KW-1185">Reference proteome</keyword>
<dbReference type="EMBL" id="CM009295">
    <property type="protein sequence ID" value="PNT33982.1"/>
    <property type="molecule type" value="Genomic_DNA"/>
</dbReference>
<dbReference type="PANTHER" id="PTHR12126">
    <property type="entry name" value="NADH-UBIQUINONE OXIDOREDUCTASE 39 KDA SUBUNIT-RELATED"/>
    <property type="match status" value="1"/>
</dbReference>
<protein>
    <recommendedName>
        <fullName evidence="3">3-beta hydroxysteroid dehydrogenase/isomerase domain-containing protein</fullName>
    </recommendedName>
</protein>
<evidence type="ECO:0000313" key="2">
    <source>
        <dbReference type="Proteomes" id="UP000006729"/>
    </source>
</evidence>
<dbReference type="GO" id="GO:0005739">
    <property type="term" value="C:mitochondrion"/>
    <property type="evidence" value="ECO:0000318"/>
    <property type="project" value="GO_Central"/>
</dbReference>
<gene>
    <name evidence="1" type="ORF">POPTR_006G268800</name>
</gene>
<dbReference type="InParanoid" id="A0A2K2A8X9"/>
<organism evidence="1 2">
    <name type="scientific">Populus trichocarpa</name>
    <name type="common">Western balsam poplar</name>
    <name type="synonym">Populus balsamifera subsp. trichocarpa</name>
    <dbReference type="NCBI Taxonomy" id="3694"/>
    <lineage>
        <taxon>Eukaryota</taxon>
        <taxon>Viridiplantae</taxon>
        <taxon>Streptophyta</taxon>
        <taxon>Embryophyta</taxon>
        <taxon>Tracheophyta</taxon>
        <taxon>Spermatophyta</taxon>
        <taxon>Magnoliopsida</taxon>
        <taxon>eudicotyledons</taxon>
        <taxon>Gunneridae</taxon>
        <taxon>Pentapetalae</taxon>
        <taxon>rosids</taxon>
        <taxon>fabids</taxon>
        <taxon>Malpighiales</taxon>
        <taxon>Salicaceae</taxon>
        <taxon>Saliceae</taxon>
        <taxon>Populus</taxon>
    </lineage>
</organism>
<sequence length="136" mass="15125">MKEFETIKEHSNKLLVIVNKVKLLGVKRFVYISATDFGLVNYLLQGVVLRTGFIYETRNVGSVKLPLGVIGSPLEMVLQHAKPLKQFPLVGPLFTPPVNVTTVMKVAVRAATDPIFPPGIMDVYGILRYSQQQRAT</sequence>
<dbReference type="GO" id="GO:0006744">
    <property type="term" value="P:ubiquinone biosynthetic process"/>
    <property type="evidence" value="ECO:0000318"/>
    <property type="project" value="GO_Central"/>
</dbReference>
<name>A0A2K2A8X9_POPTR</name>
<dbReference type="InterPro" id="IPR051207">
    <property type="entry name" value="ComplexI_NDUFA9_subunit"/>
</dbReference>
<dbReference type="STRING" id="3694.A0A2K2A8X9"/>
<dbReference type="GO" id="GO:0044877">
    <property type="term" value="F:protein-containing complex binding"/>
    <property type="evidence" value="ECO:0000318"/>
    <property type="project" value="GO_Central"/>
</dbReference>
<dbReference type="PANTHER" id="PTHR12126:SF16">
    <property type="entry name" value="MIOREX COMPLEX COMPONENT 2"/>
    <property type="match status" value="1"/>
</dbReference>
<dbReference type="AlphaFoldDB" id="A0A2K2A8X9"/>
<dbReference type="Proteomes" id="UP000006729">
    <property type="component" value="Chromosome 6"/>
</dbReference>
<proteinExistence type="predicted"/>
<evidence type="ECO:0008006" key="3">
    <source>
        <dbReference type="Google" id="ProtNLM"/>
    </source>
</evidence>